<evidence type="ECO:0000256" key="8">
    <source>
        <dbReference type="HAMAP-Rule" id="MF_00484"/>
    </source>
</evidence>
<dbReference type="GO" id="GO:0005829">
    <property type="term" value="C:cytosol"/>
    <property type="evidence" value="ECO:0007669"/>
    <property type="project" value="TreeGrafter"/>
</dbReference>
<dbReference type="PANTHER" id="PTHR45825:SF11">
    <property type="entry name" value="ALPHA AMYLASE DOMAIN-CONTAINING PROTEIN"/>
    <property type="match status" value="1"/>
</dbReference>
<dbReference type="AlphaFoldDB" id="A0A2W5FTN1"/>
<evidence type="ECO:0000313" key="11">
    <source>
        <dbReference type="EMBL" id="PZP36456.1"/>
    </source>
</evidence>
<evidence type="ECO:0000256" key="3">
    <source>
        <dbReference type="ARBA" id="ARBA00004964"/>
    </source>
</evidence>
<evidence type="ECO:0000256" key="6">
    <source>
        <dbReference type="ARBA" id="ARBA00022679"/>
    </source>
</evidence>
<organism evidence="11 12">
    <name type="scientific">Roseateles depolymerans</name>
    <dbReference type="NCBI Taxonomy" id="76731"/>
    <lineage>
        <taxon>Bacteria</taxon>
        <taxon>Pseudomonadati</taxon>
        <taxon>Pseudomonadota</taxon>
        <taxon>Betaproteobacteria</taxon>
        <taxon>Burkholderiales</taxon>
        <taxon>Sphaerotilaceae</taxon>
        <taxon>Roseateles</taxon>
    </lineage>
</organism>
<comment type="pathway">
    <text evidence="3 8">Glycan biosynthesis; glycogen biosynthesis.</text>
</comment>
<comment type="caution">
    <text evidence="11">The sequence shown here is derived from an EMBL/GenBank/DDBJ whole genome shotgun (WGS) entry which is preliminary data.</text>
</comment>
<dbReference type="GO" id="GO:0005978">
    <property type="term" value="P:glycogen biosynthetic process"/>
    <property type="evidence" value="ECO:0007669"/>
    <property type="project" value="UniProtKB-UniRule"/>
</dbReference>
<dbReference type="UniPathway" id="UPA00164"/>
<dbReference type="Pfam" id="PF08323">
    <property type="entry name" value="Glyco_transf_5"/>
    <property type="match status" value="1"/>
</dbReference>
<dbReference type="HAMAP" id="MF_00484">
    <property type="entry name" value="Glycogen_synth"/>
    <property type="match status" value="1"/>
</dbReference>
<dbReference type="NCBIfam" id="TIGR02095">
    <property type="entry name" value="glgA"/>
    <property type="match status" value="1"/>
</dbReference>
<evidence type="ECO:0000256" key="5">
    <source>
        <dbReference type="ARBA" id="ARBA00022676"/>
    </source>
</evidence>
<evidence type="ECO:0000256" key="1">
    <source>
        <dbReference type="ARBA" id="ARBA00001478"/>
    </source>
</evidence>
<reference evidence="11 12" key="1">
    <citation type="submission" date="2017-08" db="EMBL/GenBank/DDBJ databases">
        <title>Infants hospitalized years apart are colonized by the same room-sourced microbial strains.</title>
        <authorList>
            <person name="Brooks B."/>
            <person name="Olm M.R."/>
            <person name="Firek B.A."/>
            <person name="Baker R."/>
            <person name="Thomas B.C."/>
            <person name="Morowitz M.J."/>
            <person name="Banfield J.F."/>
        </authorList>
    </citation>
    <scope>NUCLEOTIDE SEQUENCE [LARGE SCALE GENOMIC DNA]</scope>
    <source>
        <strain evidence="11">S2_012_000_R2_81</strain>
    </source>
</reference>
<evidence type="ECO:0000256" key="4">
    <source>
        <dbReference type="ARBA" id="ARBA00010281"/>
    </source>
</evidence>
<dbReference type="GO" id="GO:0009011">
    <property type="term" value="F:alpha-1,4-glucan glucosyltransferase (ADP-glucose donor) activity"/>
    <property type="evidence" value="ECO:0007669"/>
    <property type="project" value="UniProtKB-UniRule"/>
</dbReference>
<protein>
    <recommendedName>
        <fullName evidence="8">Glycogen synthase</fullName>
        <ecNumber evidence="8">2.4.1.21</ecNumber>
    </recommendedName>
    <alternativeName>
        <fullName evidence="8">Starch [bacterial glycogen] synthase</fullName>
    </alternativeName>
</protein>
<proteinExistence type="inferred from homology"/>
<keyword evidence="7 8" id="KW-0320">Glycogen biosynthesis</keyword>
<evidence type="ECO:0000259" key="10">
    <source>
        <dbReference type="Pfam" id="PF08323"/>
    </source>
</evidence>
<evidence type="ECO:0000313" key="12">
    <source>
        <dbReference type="Proteomes" id="UP000249633"/>
    </source>
</evidence>
<gene>
    <name evidence="8" type="primary">glgA</name>
    <name evidence="11" type="ORF">DI603_00335</name>
</gene>
<accession>A0A2W5FTN1</accession>
<dbReference type="Pfam" id="PF00534">
    <property type="entry name" value="Glycos_transf_1"/>
    <property type="match status" value="1"/>
</dbReference>
<dbReference type="Proteomes" id="UP000249633">
    <property type="component" value="Unassembled WGS sequence"/>
</dbReference>
<dbReference type="PANTHER" id="PTHR45825">
    <property type="entry name" value="GRANULE-BOUND STARCH SYNTHASE 1, CHLOROPLASTIC/AMYLOPLASTIC"/>
    <property type="match status" value="1"/>
</dbReference>
<dbReference type="NCBIfam" id="NF001899">
    <property type="entry name" value="PRK00654.1-2"/>
    <property type="match status" value="1"/>
</dbReference>
<dbReference type="SUPFAM" id="SSF53756">
    <property type="entry name" value="UDP-Glycosyltransferase/glycogen phosphorylase"/>
    <property type="match status" value="1"/>
</dbReference>
<dbReference type="GO" id="GO:0004373">
    <property type="term" value="F:alpha-1,4-glucan glucosyltransferase (UDP-glucose donor) activity"/>
    <property type="evidence" value="ECO:0007669"/>
    <property type="project" value="InterPro"/>
</dbReference>
<comment type="catalytic activity">
    <reaction evidence="1 8">
        <text>[(1-&gt;4)-alpha-D-glucosyl](n) + ADP-alpha-D-glucose = [(1-&gt;4)-alpha-D-glucosyl](n+1) + ADP + H(+)</text>
        <dbReference type="Rhea" id="RHEA:18189"/>
        <dbReference type="Rhea" id="RHEA-COMP:9584"/>
        <dbReference type="Rhea" id="RHEA-COMP:9587"/>
        <dbReference type="ChEBI" id="CHEBI:15378"/>
        <dbReference type="ChEBI" id="CHEBI:15444"/>
        <dbReference type="ChEBI" id="CHEBI:57498"/>
        <dbReference type="ChEBI" id="CHEBI:456216"/>
        <dbReference type="EC" id="2.4.1.21"/>
    </reaction>
</comment>
<name>A0A2W5FTN1_9BURK</name>
<dbReference type="InterPro" id="IPR013534">
    <property type="entry name" value="Starch_synth_cat_dom"/>
</dbReference>
<dbReference type="EMBL" id="QFOD01000001">
    <property type="protein sequence ID" value="PZP36456.1"/>
    <property type="molecule type" value="Genomic_DNA"/>
</dbReference>
<evidence type="ECO:0000259" key="9">
    <source>
        <dbReference type="Pfam" id="PF00534"/>
    </source>
</evidence>
<dbReference type="CDD" id="cd03791">
    <property type="entry name" value="GT5_Glycogen_synthase_DULL1-like"/>
    <property type="match status" value="1"/>
</dbReference>
<keyword evidence="5 8" id="KW-0328">Glycosyltransferase</keyword>
<dbReference type="EC" id="2.4.1.21" evidence="8"/>
<sequence length="488" mass="52727">MSLAVLQVSAELFPLVKTGGLADVTGALPRALAAEGVEVRLLLPGFPAFRESLTGECAVAPLSLPWGEGRAALLRGRLAGLGDTVVYLLDAPGLFERPGNPYADESGVPYADNHRRFALLGLAAARLAEGLDSQWMPQLVHAHDWHAALACAHLAASRARRRTLARSIYTVHNLAYQGLFPAHDFCELGLPPELYAVEGLEFYGQVSFMKAGLHFADAITTVSPTYAREIQTPEQGCGLDGLLRHRAGVLHGILNGVDYRVWSPERDRAIAQAYGVARPEGKADCKAALQRECGLEESSDAPLFGVVSRLTEQKGLPLVLESLPELLAGGGQLVVLGSGDARLDAAFADAAHRHPRQVARRVGMDEVLAHRIYAGSDVMLVPSRFEPCGLTQLYGLSYGALPLVHRVGGLADTVVDCTIEDVAAGTATGFVFNGYSAAEFQRALRRALTLWRRQEYWTRVRATAMGQRFGWDVAARQYAGIYRSLLQP</sequence>
<evidence type="ECO:0000256" key="7">
    <source>
        <dbReference type="ARBA" id="ARBA00023056"/>
    </source>
</evidence>
<feature type="binding site" evidence="8">
    <location>
        <position position="17"/>
    </location>
    <ligand>
        <name>ADP-alpha-D-glucose</name>
        <dbReference type="ChEBI" id="CHEBI:57498"/>
    </ligand>
</feature>
<dbReference type="InterPro" id="IPR011835">
    <property type="entry name" value="GS/SS"/>
</dbReference>
<comment type="similarity">
    <text evidence="4 8">Belongs to the glycosyltransferase 1 family. Bacterial/plant glycogen synthase subfamily.</text>
</comment>
<feature type="domain" description="Glycosyl transferase family 1" evidence="9">
    <location>
        <begin position="298"/>
        <end position="457"/>
    </location>
</feature>
<keyword evidence="6 8" id="KW-0808">Transferase</keyword>
<evidence type="ECO:0000256" key="2">
    <source>
        <dbReference type="ARBA" id="ARBA00002764"/>
    </source>
</evidence>
<comment type="function">
    <text evidence="2 8">Synthesizes alpha-1,4-glucan chains using ADP-glucose.</text>
</comment>
<dbReference type="Gene3D" id="3.40.50.2000">
    <property type="entry name" value="Glycogen Phosphorylase B"/>
    <property type="match status" value="2"/>
</dbReference>
<dbReference type="InterPro" id="IPR001296">
    <property type="entry name" value="Glyco_trans_1"/>
</dbReference>
<feature type="domain" description="Starch synthase catalytic" evidence="10">
    <location>
        <begin position="5"/>
        <end position="245"/>
    </location>
</feature>